<evidence type="ECO:0000256" key="17">
    <source>
        <dbReference type="ARBA" id="ARBA00036239"/>
    </source>
</evidence>
<feature type="transmembrane region" description="Helical" evidence="20">
    <location>
        <begin position="421"/>
        <end position="444"/>
    </location>
</feature>
<keyword evidence="3 20" id="KW-0812">Transmembrane</keyword>
<keyword evidence="7 20" id="KW-0406">Ion transport</keyword>
<keyword evidence="12" id="KW-0628">Postsynaptic cell membrane</keyword>
<dbReference type="SUPFAM" id="SSF90112">
    <property type="entry name" value="Neurotransmitter-gated ion-channel transmembrane pore"/>
    <property type="match status" value="1"/>
</dbReference>
<feature type="domain" description="Neurotransmitter-gated ion-channel transmembrane" evidence="23">
    <location>
        <begin position="238"/>
        <end position="363"/>
    </location>
</feature>
<comment type="catalytic activity">
    <reaction evidence="17">
        <text>Na(+)(in) = Na(+)(out)</text>
        <dbReference type="Rhea" id="RHEA:34963"/>
        <dbReference type="ChEBI" id="CHEBI:29101"/>
    </reaction>
</comment>
<reference evidence="25" key="1">
    <citation type="submission" date="2025-08" db="UniProtKB">
        <authorList>
            <consortium name="RefSeq"/>
        </authorList>
    </citation>
    <scope>IDENTIFICATION</scope>
</reference>
<keyword evidence="10" id="KW-0675">Receptor</keyword>
<comment type="catalytic activity">
    <reaction evidence="18">
        <text>Ca(2+)(in) = Ca(2+)(out)</text>
        <dbReference type="Rhea" id="RHEA:29671"/>
        <dbReference type="ChEBI" id="CHEBI:29108"/>
    </reaction>
</comment>
<keyword evidence="2" id="KW-1003">Cell membrane</keyword>
<evidence type="ECO:0000256" key="14">
    <source>
        <dbReference type="ARBA" id="ARBA00023303"/>
    </source>
</evidence>
<dbReference type="InterPro" id="IPR036734">
    <property type="entry name" value="Neur_chan_lig-bd_sf"/>
</dbReference>
<dbReference type="Gene3D" id="1.20.58.390">
    <property type="entry name" value="Neurotransmitter-gated ion-channel transmembrane domain"/>
    <property type="match status" value="1"/>
</dbReference>
<evidence type="ECO:0000256" key="11">
    <source>
        <dbReference type="ARBA" id="ARBA00023180"/>
    </source>
</evidence>
<protein>
    <submittedName>
        <fullName evidence="25">5-hydroxytryptamine receptor 3E-like</fullName>
    </submittedName>
</protein>
<dbReference type="InterPro" id="IPR006029">
    <property type="entry name" value="Neurotrans-gated_channel_TM"/>
</dbReference>
<dbReference type="PROSITE" id="PS00236">
    <property type="entry name" value="NEUROTR_ION_CHANNEL"/>
    <property type="match status" value="1"/>
</dbReference>
<dbReference type="InterPro" id="IPR038050">
    <property type="entry name" value="Neuro_actylchol_rec"/>
</dbReference>
<dbReference type="GO" id="GO:0004888">
    <property type="term" value="F:transmembrane signaling receptor activity"/>
    <property type="evidence" value="ECO:0007669"/>
    <property type="project" value="InterPro"/>
</dbReference>
<evidence type="ECO:0000256" key="21">
    <source>
        <dbReference type="SAM" id="MobiDB-lite"/>
    </source>
</evidence>
<evidence type="ECO:0000313" key="25">
    <source>
        <dbReference type="RefSeq" id="XP_030646984.1"/>
    </source>
</evidence>
<keyword evidence="5 20" id="KW-1133">Transmembrane helix</keyword>
<evidence type="ECO:0000256" key="7">
    <source>
        <dbReference type="ARBA" id="ARBA00023065"/>
    </source>
</evidence>
<keyword evidence="13" id="KW-1071">Ligand-gated ion channel</keyword>
<dbReference type="PANTHER" id="PTHR18945">
    <property type="entry name" value="NEUROTRANSMITTER GATED ION CHANNEL"/>
    <property type="match status" value="1"/>
</dbReference>
<comment type="similarity">
    <text evidence="20">Belongs to the ligand-gated ion channel (TC 1.A.9) family.</text>
</comment>
<comment type="subcellular location">
    <subcellularLocation>
        <location evidence="15">Postsynaptic cell membrane</location>
        <topology evidence="15">Multi-pass membrane protein</topology>
    </subcellularLocation>
</comment>
<comment type="function">
    <text evidence="19">Forms serotonin (5-hydroxytryptamine/5-HT3)-activated cation-selective channel complexes, which when activated cause fast, depolarizing responses in neurons.</text>
</comment>
<keyword evidence="11" id="KW-0325">Glycoprotein</keyword>
<dbReference type="Gene3D" id="2.70.170.10">
    <property type="entry name" value="Neurotransmitter-gated ion-channel ligand-binding domain"/>
    <property type="match status" value="1"/>
</dbReference>
<keyword evidence="24" id="KW-1185">Reference proteome</keyword>
<evidence type="ECO:0000256" key="8">
    <source>
        <dbReference type="ARBA" id="ARBA00023136"/>
    </source>
</evidence>
<dbReference type="Proteomes" id="UP000504632">
    <property type="component" value="Chromosome 14"/>
</dbReference>
<feature type="transmembrane region" description="Helical" evidence="20">
    <location>
        <begin position="293"/>
        <end position="315"/>
    </location>
</feature>
<feature type="region of interest" description="Disordered" evidence="21">
    <location>
        <begin position="351"/>
        <end position="373"/>
    </location>
</feature>
<proteinExistence type="inferred from homology"/>
<keyword evidence="6" id="KW-0770">Synapse</keyword>
<dbReference type="InterPro" id="IPR036719">
    <property type="entry name" value="Neuro-gated_channel_TM_sf"/>
</dbReference>
<evidence type="ECO:0000256" key="6">
    <source>
        <dbReference type="ARBA" id="ARBA00023018"/>
    </source>
</evidence>
<organism evidence="24 25">
    <name type="scientific">Chanos chanos</name>
    <name type="common">Milkfish</name>
    <name type="synonym">Mugil chanos</name>
    <dbReference type="NCBI Taxonomy" id="29144"/>
    <lineage>
        <taxon>Eukaryota</taxon>
        <taxon>Metazoa</taxon>
        <taxon>Chordata</taxon>
        <taxon>Craniata</taxon>
        <taxon>Vertebrata</taxon>
        <taxon>Euteleostomi</taxon>
        <taxon>Actinopterygii</taxon>
        <taxon>Neopterygii</taxon>
        <taxon>Teleostei</taxon>
        <taxon>Ostariophysi</taxon>
        <taxon>Gonorynchiformes</taxon>
        <taxon>Chanidae</taxon>
        <taxon>Chanos</taxon>
    </lineage>
</organism>
<dbReference type="InParanoid" id="A0A6J2WQ90"/>
<feature type="transmembrane region" description="Helical" evidence="20">
    <location>
        <begin position="233"/>
        <end position="255"/>
    </location>
</feature>
<evidence type="ECO:0000256" key="3">
    <source>
        <dbReference type="ARBA" id="ARBA00022692"/>
    </source>
</evidence>
<keyword evidence="1 20" id="KW-0813">Transport</keyword>
<dbReference type="RefSeq" id="XP_030646984.1">
    <property type="nucleotide sequence ID" value="XM_030791124.1"/>
</dbReference>
<evidence type="ECO:0000256" key="15">
    <source>
        <dbReference type="ARBA" id="ARBA00034104"/>
    </source>
</evidence>
<keyword evidence="14 20" id="KW-0407">Ion channel</keyword>
<feature type="domain" description="Neurotransmitter-gated ion-channel ligand-binding" evidence="22">
    <location>
        <begin position="27"/>
        <end position="231"/>
    </location>
</feature>
<evidence type="ECO:0000313" key="24">
    <source>
        <dbReference type="Proteomes" id="UP000504632"/>
    </source>
</evidence>
<evidence type="ECO:0000256" key="5">
    <source>
        <dbReference type="ARBA" id="ARBA00022989"/>
    </source>
</evidence>
<gene>
    <name evidence="25" type="primary">LOC115827317</name>
</gene>
<evidence type="ECO:0000256" key="19">
    <source>
        <dbReference type="ARBA" id="ARBA00037540"/>
    </source>
</evidence>
<name>A0A6J2WQ90_CHACN</name>
<dbReference type="AlphaFoldDB" id="A0A6J2WQ90"/>
<evidence type="ECO:0000259" key="22">
    <source>
        <dbReference type="Pfam" id="PF02931"/>
    </source>
</evidence>
<feature type="transmembrane region" description="Helical" evidence="20">
    <location>
        <begin position="267"/>
        <end position="287"/>
    </location>
</feature>
<evidence type="ECO:0000256" key="4">
    <source>
        <dbReference type="ARBA" id="ARBA00022729"/>
    </source>
</evidence>
<dbReference type="InterPro" id="IPR049944">
    <property type="entry name" value="LGIC_TM_5-HT3"/>
</dbReference>
<dbReference type="PRINTS" id="PR00252">
    <property type="entry name" value="NRIONCHANNEL"/>
</dbReference>
<dbReference type="GO" id="GO:0045211">
    <property type="term" value="C:postsynaptic membrane"/>
    <property type="evidence" value="ECO:0007669"/>
    <property type="project" value="UniProtKB-SubCell"/>
</dbReference>
<evidence type="ECO:0000256" key="1">
    <source>
        <dbReference type="ARBA" id="ARBA00022448"/>
    </source>
</evidence>
<keyword evidence="8 20" id="KW-0472">Membrane</keyword>
<dbReference type="GeneID" id="115827317"/>
<evidence type="ECO:0000256" key="9">
    <source>
        <dbReference type="ARBA" id="ARBA00023157"/>
    </source>
</evidence>
<evidence type="ECO:0000256" key="20">
    <source>
        <dbReference type="RuleBase" id="RU000687"/>
    </source>
</evidence>
<evidence type="ECO:0000256" key="13">
    <source>
        <dbReference type="ARBA" id="ARBA00023286"/>
    </source>
</evidence>
<accession>A0A6J2WQ90</accession>
<evidence type="ECO:0000256" key="16">
    <source>
        <dbReference type="ARBA" id="ARBA00034430"/>
    </source>
</evidence>
<keyword evidence="9" id="KW-1015">Disulfide bond</keyword>
<evidence type="ECO:0000256" key="2">
    <source>
        <dbReference type="ARBA" id="ARBA00022475"/>
    </source>
</evidence>
<dbReference type="CDD" id="cd19063">
    <property type="entry name" value="LGIC_TM_5-HT3"/>
    <property type="match status" value="1"/>
</dbReference>
<sequence>MDVFVLTAFCVTTSINCSQPNTWSLLAALRDNIFNKTDVRPVESLQTPTNISIYFTVFAILDVDEKAQILETALWLELIWNIENLSWDPDECGASSISLPRTSLWIPDIVINEFMDENRAPESYYLYVNNNGVVHDSLPFHVISSCSLDIYTFPFDIQNCTYSFNSYKHNSQDVRLHIGLSVEEMLRDSFEVMETRGEWQLIDLKAIKPQTDYEGISWDTLVFYIVLKRRPTLYVVNLVIPSCFLLAVDLLSFLLPPQSVDRSSFKMTLILGYTVFLLLMNDLLPVTGHNIPLINVFFSICLALMVASLLETILITNVMCGSANYPCLPHWVRVLFLKHLARLVGLETKPTDQKTTATGRPTSKHKKDPSETSIQLTEPGLEELRKMSRDLLAIRQQLGKHLAEDQFMEEWILLGQVIDRLVFGLYVLFISVSFITMLVIWLHWYNQ</sequence>
<dbReference type="InterPro" id="IPR006202">
    <property type="entry name" value="Neur_chan_lig-bd"/>
</dbReference>
<evidence type="ECO:0000256" key="10">
    <source>
        <dbReference type="ARBA" id="ARBA00023170"/>
    </source>
</evidence>
<dbReference type="SUPFAM" id="SSF63712">
    <property type="entry name" value="Nicotinic receptor ligand binding domain-like"/>
    <property type="match status" value="1"/>
</dbReference>
<dbReference type="Pfam" id="PF02931">
    <property type="entry name" value="Neur_chan_LBD"/>
    <property type="match status" value="1"/>
</dbReference>
<dbReference type="InterPro" id="IPR006201">
    <property type="entry name" value="Neur_channel"/>
</dbReference>
<evidence type="ECO:0000259" key="23">
    <source>
        <dbReference type="Pfam" id="PF02932"/>
    </source>
</evidence>
<dbReference type="GO" id="GO:0005230">
    <property type="term" value="F:extracellular ligand-gated monoatomic ion channel activity"/>
    <property type="evidence" value="ECO:0007669"/>
    <property type="project" value="InterPro"/>
</dbReference>
<dbReference type="FunFam" id="2.70.170.10:FF:000017">
    <property type="entry name" value="5-hydroxytryptamine receptor 3A"/>
    <property type="match status" value="1"/>
</dbReference>
<dbReference type="Pfam" id="PF02932">
    <property type="entry name" value="Neur_chan_memb"/>
    <property type="match status" value="1"/>
</dbReference>
<evidence type="ECO:0000256" key="12">
    <source>
        <dbReference type="ARBA" id="ARBA00023257"/>
    </source>
</evidence>
<keyword evidence="4" id="KW-0732">Signal</keyword>
<dbReference type="InterPro" id="IPR018000">
    <property type="entry name" value="Neurotransmitter_ion_chnl_CS"/>
</dbReference>
<dbReference type="FunFam" id="1.20.58.390:FF:000080">
    <property type="entry name" value="5-hydroxytryptamine (serotonin) receptor 3C, ionotropic"/>
    <property type="match status" value="1"/>
</dbReference>
<comment type="catalytic activity">
    <reaction evidence="16">
        <text>K(+)(in) = K(+)(out)</text>
        <dbReference type="Rhea" id="RHEA:29463"/>
        <dbReference type="ChEBI" id="CHEBI:29103"/>
    </reaction>
</comment>
<evidence type="ECO:0000256" key="18">
    <source>
        <dbReference type="ARBA" id="ARBA00036634"/>
    </source>
</evidence>
<dbReference type="OrthoDB" id="6097796at2759"/>